<evidence type="ECO:0000313" key="3">
    <source>
        <dbReference type="EMBL" id="AEV33421.1"/>
    </source>
</evidence>
<keyword evidence="1" id="KW-0732">Signal</keyword>
<dbReference type="KEGG" id="oho:Oweho_2451"/>
<dbReference type="InterPro" id="IPR036322">
    <property type="entry name" value="WD40_repeat_dom_sf"/>
</dbReference>
<keyword evidence="4" id="KW-1185">Reference proteome</keyword>
<dbReference type="OrthoDB" id="9807410at2"/>
<feature type="domain" description="PorZ N-terminal beta-propeller" evidence="2">
    <location>
        <begin position="51"/>
        <end position="207"/>
    </location>
</feature>
<reference evidence="3 4" key="1">
    <citation type="journal article" date="2012" name="Stand. Genomic Sci.">
        <title>Genome sequence of the orange-pigmented seawater bacterium Owenweeksia hongkongensis type strain (UST20020801(T)).</title>
        <authorList>
            <person name="Riedel T."/>
            <person name="Held B."/>
            <person name="Nolan M."/>
            <person name="Lucas S."/>
            <person name="Lapidus A."/>
            <person name="Tice H."/>
            <person name="Del Rio T.G."/>
            <person name="Cheng J.F."/>
            <person name="Han C."/>
            <person name="Tapia R."/>
            <person name="Goodwin L.A."/>
            <person name="Pitluck S."/>
            <person name="Liolios K."/>
            <person name="Mavromatis K."/>
            <person name="Pagani I."/>
            <person name="Ivanova N."/>
            <person name="Mikhailova N."/>
            <person name="Pati A."/>
            <person name="Chen A."/>
            <person name="Palaniappan K."/>
            <person name="Rohde M."/>
            <person name="Tindall B.J."/>
            <person name="Detter J.C."/>
            <person name="Goker M."/>
            <person name="Woyke T."/>
            <person name="Bristow J."/>
            <person name="Eisen J.A."/>
            <person name="Markowitz V."/>
            <person name="Hugenholtz P."/>
            <person name="Klenk H.P."/>
            <person name="Kyrpides N.C."/>
        </authorList>
    </citation>
    <scope>NUCLEOTIDE SEQUENCE</scope>
    <source>
        <strain evidence="4">DSM 17368 / JCM 12287 / NRRL B-23963</strain>
    </source>
</reference>
<dbReference type="AlphaFoldDB" id="G8R756"/>
<dbReference type="InterPro" id="IPR026444">
    <property type="entry name" value="Secre_tail"/>
</dbReference>
<accession>G8R756</accession>
<dbReference type="SUPFAM" id="SSF63829">
    <property type="entry name" value="Calcium-dependent phosphotriesterase"/>
    <property type="match status" value="1"/>
</dbReference>
<dbReference type="SUPFAM" id="SSF50978">
    <property type="entry name" value="WD40 repeat-like"/>
    <property type="match status" value="1"/>
</dbReference>
<sequence>MIPDMRLTIFAFLYLAFSTLGIAQASSTIGVWLDHLPYGNIKDMVEREKVLYCATDQGLFVYDHNELNIERYSKVNALSDVSLTCLGWSEQYQTLIIGYENGNIDFFDGSDIENMQDIKASPSYTGLKQVNHIETNGKYAYICTNFGIVQYDMARGIVEETFVIGPNGVTLGVDQLAFSEDSIFAATSLGLFAANRNAPLLTFESWNRINSLGDDIPFVCSIDDRVFVYQDSSDEILYSDGQGWTASMLDPLFRGDLNDMRSDKGYLLITNNFGSQAVEKDALTIIQNFQAGTQSLDIPNLTCAALSSSIGFYWIGTSGIGMIAWIKFDGVNSYAEQILPNSPNQKFVIQMYHDDERLFVAPGGITGVWSPSFVDYGYYELREYNWTSHTSSEYNQYMDLVAFITDPEDKDHYYASSYGNGILEFKDGDFVKLINSENSDMVPMSGGTEQRIGGFSADEDGGIWFSNSQTERPLGVLRQDGSIEMFSLGSLTSSSDAIKNIMYTTQDQVWLQVRNDGVVVAQINEDGVVSDRKALGTEEGFGNLPSGTVLSYAEDLDGEIWIGTIEGMAVLYSPQNIFEAERNYDFQIIVIDEDGDGNGERVLGTEIINDIEVDGSNKKWFATGSSGVFYTSENGKEQIYNFTIDNSPLPSNNILDIEIDDVTGMVYFATDQGIVSFQGGATEGVGNMVDVFAYPNPVEPGYEGPILIRGLVTNAQVKITDIEGNIVYETIAEGGQALWSGKSFSGQRVKSGVYLAYITNDDGSATAVTKIMIIN</sequence>
<proteinExistence type="predicted"/>
<dbReference type="InterPro" id="IPR015943">
    <property type="entry name" value="WD40/YVTN_repeat-like_dom_sf"/>
</dbReference>
<dbReference type="Proteomes" id="UP000005631">
    <property type="component" value="Chromosome"/>
</dbReference>
<dbReference type="EMBL" id="CP003156">
    <property type="protein sequence ID" value="AEV33421.1"/>
    <property type="molecule type" value="Genomic_DNA"/>
</dbReference>
<organism evidence="3 4">
    <name type="scientific">Owenweeksia hongkongensis (strain DSM 17368 / CIP 108786 / JCM 12287 / NRRL B-23963 / UST20020801)</name>
    <dbReference type="NCBI Taxonomy" id="926562"/>
    <lineage>
        <taxon>Bacteria</taxon>
        <taxon>Pseudomonadati</taxon>
        <taxon>Bacteroidota</taxon>
        <taxon>Flavobacteriia</taxon>
        <taxon>Flavobacteriales</taxon>
        <taxon>Owenweeksiaceae</taxon>
        <taxon>Owenweeksia</taxon>
    </lineage>
</organism>
<dbReference type="Gene3D" id="2.130.10.10">
    <property type="entry name" value="YVTN repeat-like/Quinoprotein amine dehydrogenase"/>
    <property type="match status" value="2"/>
</dbReference>
<name>G8R756_OWEHD</name>
<dbReference type="SUPFAM" id="SSF101898">
    <property type="entry name" value="NHL repeat"/>
    <property type="match status" value="1"/>
</dbReference>
<evidence type="ECO:0000313" key="4">
    <source>
        <dbReference type="Proteomes" id="UP000005631"/>
    </source>
</evidence>
<evidence type="ECO:0000259" key="2">
    <source>
        <dbReference type="Pfam" id="PF21544"/>
    </source>
</evidence>
<protein>
    <recommendedName>
        <fullName evidence="2">PorZ N-terminal beta-propeller domain-containing protein</fullName>
    </recommendedName>
</protein>
<dbReference type="NCBIfam" id="TIGR04183">
    <property type="entry name" value="Por_Secre_tail"/>
    <property type="match status" value="1"/>
</dbReference>
<dbReference type="InterPro" id="IPR048954">
    <property type="entry name" value="PorZ_N"/>
</dbReference>
<dbReference type="eggNOG" id="COG3292">
    <property type="taxonomic scope" value="Bacteria"/>
</dbReference>
<dbReference type="HOGENOM" id="CLU_018865_0_0_10"/>
<gene>
    <name evidence="3" type="ordered locus">Oweho_2451</name>
</gene>
<evidence type="ECO:0000256" key="1">
    <source>
        <dbReference type="ARBA" id="ARBA00022729"/>
    </source>
</evidence>
<dbReference type="STRING" id="926562.Oweho_2451"/>
<dbReference type="Pfam" id="PF21544">
    <property type="entry name" value="PorZ_N_b_propeller"/>
    <property type="match status" value="1"/>
</dbReference>